<dbReference type="Pfam" id="PF05103">
    <property type="entry name" value="DivIVA"/>
    <property type="match status" value="1"/>
</dbReference>
<dbReference type="Proteomes" id="UP000178606">
    <property type="component" value="Unassembled WGS sequence"/>
</dbReference>
<dbReference type="InterPro" id="IPR007793">
    <property type="entry name" value="DivIVA_fam"/>
</dbReference>
<gene>
    <name evidence="9" type="ORF">A3F84_00345</name>
</gene>
<evidence type="ECO:0008006" key="11">
    <source>
        <dbReference type="Google" id="ProtNLM"/>
    </source>
</evidence>
<dbReference type="GO" id="GO:0051301">
    <property type="term" value="P:cell division"/>
    <property type="evidence" value="ECO:0007669"/>
    <property type="project" value="UniProtKB-KW"/>
</dbReference>
<organism evidence="9 10">
    <name type="scientific">Handelsmanbacteria sp. (strain RIFCSPLOWO2_12_FULL_64_10)</name>
    <dbReference type="NCBI Taxonomy" id="1817868"/>
    <lineage>
        <taxon>Bacteria</taxon>
        <taxon>Candidatus Handelsmaniibacteriota</taxon>
    </lineage>
</organism>
<evidence type="ECO:0000256" key="3">
    <source>
        <dbReference type="ARBA" id="ARBA00022490"/>
    </source>
</evidence>
<evidence type="ECO:0000256" key="4">
    <source>
        <dbReference type="ARBA" id="ARBA00022618"/>
    </source>
</evidence>
<feature type="compositionally biased region" description="Basic and acidic residues" evidence="8">
    <location>
        <begin position="147"/>
        <end position="156"/>
    </location>
</feature>
<dbReference type="NCBIfam" id="TIGR03544">
    <property type="entry name" value="DivI1A_domain"/>
    <property type="match status" value="1"/>
</dbReference>
<dbReference type="PANTHER" id="PTHR35794">
    <property type="entry name" value="CELL DIVISION PROTEIN DIVIVA"/>
    <property type="match status" value="1"/>
</dbReference>
<sequence>MNITPLDIRKQEFRKVFRGYDPAEVEAFLDMVADAFEKVSRDTITLQERVEALDTEIGRFRNLERTLQETLVAAQQAAEDTRENAKKEGELIIKEAEIVAERAIEQARGQVSRIKAEIATLKTQRDTFLARFKGLLEGQAEFFRDLRFDEPRESRTEAGAAPSQERGGEGQYREAVAPAER</sequence>
<protein>
    <recommendedName>
        <fullName evidence="11">DivIVA domain-containing protein</fullName>
    </recommendedName>
</protein>
<feature type="coiled-coil region" evidence="7">
    <location>
        <begin position="60"/>
        <end position="124"/>
    </location>
</feature>
<evidence type="ECO:0000313" key="10">
    <source>
        <dbReference type="Proteomes" id="UP000178606"/>
    </source>
</evidence>
<keyword evidence="3" id="KW-0963">Cytoplasm</keyword>
<dbReference type="GO" id="GO:0005737">
    <property type="term" value="C:cytoplasm"/>
    <property type="evidence" value="ECO:0007669"/>
    <property type="project" value="UniProtKB-SubCell"/>
</dbReference>
<reference evidence="9 10" key="1">
    <citation type="journal article" date="2016" name="Nat. Commun.">
        <title>Thousands of microbial genomes shed light on interconnected biogeochemical processes in an aquifer system.</title>
        <authorList>
            <person name="Anantharaman K."/>
            <person name="Brown C.T."/>
            <person name="Hug L.A."/>
            <person name="Sharon I."/>
            <person name="Castelle C.J."/>
            <person name="Probst A.J."/>
            <person name="Thomas B.C."/>
            <person name="Singh A."/>
            <person name="Wilkins M.J."/>
            <person name="Karaoz U."/>
            <person name="Brodie E.L."/>
            <person name="Williams K.H."/>
            <person name="Hubbard S.S."/>
            <person name="Banfield J.F."/>
        </authorList>
    </citation>
    <scope>NUCLEOTIDE SEQUENCE [LARGE SCALE GENOMIC DNA]</scope>
    <source>
        <strain evidence="10">RIFCSPLOWO2_12_FULL_64_10</strain>
    </source>
</reference>
<dbReference type="Gene3D" id="6.10.250.660">
    <property type="match status" value="1"/>
</dbReference>
<keyword evidence="4" id="KW-0132">Cell division</keyword>
<comment type="subcellular location">
    <subcellularLocation>
        <location evidence="1">Cytoplasm</location>
    </subcellularLocation>
</comment>
<evidence type="ECO:0000256" key="8">
    <source>
        <dbReference type="SAM" id="MobiDB-lite"/>
    </source>
</evidence>
<accession>A0A1F6CCZ3</accession>
<dbReference type="InterPro" id="IPR019933">
    <property type="entry name" value="DivIVA_domain"/>
</dbReference>
<keyword evidence="6" id="KW-0131">Cell cycle</keyword>
<comment type="caution">
    <text evidence="9">The sequence shown here is derived from an EMBL/GenBank/DDBJ whole genome shotgun (WGS) entry which is preliminary data.</text>
</comment>
<dbReference type="AlphaFoldDB" id="A0A1F6CCZ3"/>
<feature type="region of interest" description="Disordered" evidence="8">
    <location>
        <begin position="147"/>
        <end position="181"/>
    </location>
</feature>
<evidence type="ECO:0000256" key="6">
    <source>
        <dbReference type="ARBA" id="ARBA00023306"/>
    </source>
</evidence>
<evidence type="ECO:0000256" key="7">
    <source>
        <dbReference type="SAM" id="Coils"/>
    </source>
</evidence>
<evidence type="ECO:0000313" key="9">
    <source>
        <dbReference type="EMBL" id="OGG46871.1"/>
    </source>
</evidence>
<evidence type="ECO:0000256" key="2">
    <source>
        <dbReference type="ARBA" id="ARBA00009008"/>
    </source>
</evidence>
<comment type="similarity">
    <text evidence="2">Belongs to the DivIVA family.</text>
</comment>
<name>A0A1F6CCZ3_HANXR</name>
<evidence type="ECO:0000256" key="5">
    <source>
        <dbReference type="ARBA" id="ARBA00023054"/>
    </source>
</evidence>
<keyword evidence="5 7" id="KW-0175">Coiled coil</keyword>
<dbReference type="PANTHER" id="PTHR35794:SF2">
    <property type="entry name" value="CELL DIVISION PROTEIN DIVIVA"/>
    <property type="match status" value="1"/>
</dbReference>
<dbReference type="EMBL" id="MFKF01000282">
    <property type="protein sequence ID" value="OGG46871.1"/>
    <property type="molecule type" value="Genomic_DNA"/>
</dbReference>
<proteinExistence type="inferred from homology"/>
<evidence type="ECO:0000256" key="1">
    <source>
        <dbReference type="ARBA" id="ARBA00004496"/>
    </source>
</evidence>